<dbReference type="SMART" id="SM00267">
    <property type="entry name" value="GGDEF"/>
    <property type="match status" value="1"/>
</dbReference>
<evidence type="ECO:0000259" key="4">
    <source>
        <dbReference type="PROSITE" id="PS50110"/>
    </source>
</evidence>
<evidence type="ECO:0000259" key="5">
    <source>
        <dbReference type="PROSITE" id="PS50887"/>
    </source>
</evidence>
<dbReference type="GO" id="GO:0052621">
    <property type="term" value="F:diguanylate cyclase activity"/>
    <property type="evidence" value="ECO:0007669"/>
    <property type="project" value="UniProtKB-EC"/>
</dbReference>
<dbReference type="SMART" id="SM00448">
    <property type="entry name" value="REC"/>
    <property type="match status" value="2"/>
</dbReference>
<keyword evidence="7" id="KW-1185">Reference proteome</keyword>
<dbReference type="InterPro" id="IPR011006">
    <property type="entry name" value="CheY-like_superfamily"/>
</dbReference>
<dbReference type="FunFam" id="3.30.70.270:FF:000001">
    <property type="entry name" value="Diguanylate cyclase domain protein"/>
    <property type="match status" value="1"/>
</dbReference>
<dbReference type="Pfam" id="PF00990">
    <property type="entry name" value="GGDEF"/>
    <property type="match status" value="1"/>
</dbReference>
<comment type="caution">
    <text evidence="3">Lacks conserved residue(s) required for the propagation of feature annotation.</text>
</comment>
<sequence length="488" mass="56452">MASPHFVNVSNNKLLTKNFETVNKIGKNLSLVYKFYYKIFFRIKLINLVFYVVKNKRSKSMMMRKILVILPVTFLRKLVEDILKNYFHDISLVATVKEALSLIKAGQIPDLIISSYILEDGDVFDLLEALEKEQKIQKVPVLLLTSEEDPELIERALKKGVLEVILKKDIPKKLPKVLKDFVRIIELQHLEGNILYVEDTNLYIEFLTHLLEQTKLKVFSFQTVEEALKFFEQNDIDLVITDYILGVGDSGLDLVRSIRENPEKGDVPIIVLTGYDTPARRIELFKAGADDYIPKPPLKEEILIKVFNYLTKKKVLDRLKEKIRELESLYIKDPLTGLYNRNVIEDFLLKEFERAKRHNYDIGFIMADLDKFKEINDKFGHLTGDKVIKTFAQIILNNIRKTDYGIRYGGEEFLIVCPHMDYQQVIRKAEEMRKELEEANVDGIKITASFGVTSLGLHPDKSLEELIDIADQALYNAKSLGRNTVKFL</sequence>
<evidence type="ECO:0000313" key="7">
    <source>
        <dbReference type="Proteomes" id="UP000028481"/>
    </source>
</evidence>
<name>A0A075WUL3_9BACT</name>
<dbReference type="GO" id="GO:1902201">
    <property type="term" value="P:negative regulation of bacterial-type flagellum-dependent cell motility"/>
    <property type="evidence" value="ECO:0007669"/>
    <property type="project" value="TreeGrafter"/>
</dbReference>
<dbReference type="InterPro" id="IPR001789">
    <property type="entry name" value="Sig_transdc_resp-reg_receiver"/>
</dbReference>
<evidence type="ECO:0000256" key="3">
    <source>
        <dbReference type="PROSITE-ProRule" id="PRU00169"/>
    </source>
</evidence>
<feature type="domain" description="GGDEF" evidence="5">
    <location>
        <begin position="360"/>
        <end position="488"/>
    </location>
</feature>
<dbReference type="AlphaFoldDB" id="A0A075WUL3"/>
<dbReference type="PROSITE" id="PS50887">
    <property type="entry name" value="GGDEF"/>
    <property type="match status" value="1"/>
</dbReference>
<feature type="domain" description="Response regulatory" evidence="4">
    <location>
        <begin position="193"/>
        <end position="310"/>
    </location>
</feature>
<dbReference type="eggNOG" id="COG3706">
    <property type="taxonomic scope" value="Bacteria"/>
</dbReference>
<dbReference type="Proteomes" id="UP000028481">
    <property type="component" value="Chromosome"/>
</dbReference>
<accession>A0A075WUL3</accession>
<reference evidence="6 7" key="1">
    <citation type="journal article" date="2015" name="Genome Announc.">
        <title>Genome Sequence of a Sulfate-Reducing Thermophilic Bacterium, Thermodesulfobacterium commune DSM 2178T (Phylum Thermodesulfobacteria).</title>
        <authorList>
            <person name="Bhatnagar S."/>
            <person name="Badger J.H."/>
            <person name="Madupu R."/>
            <person name="Khouri H.M."/>
            <person name="O'Connor E.M."/>
            <person name="Robb F.T."/>
            <person name="Ward N.L."/>
            <person name="Eisen J.A."/>
        </authorList>
    </citation>
    <scope>NUCLEOTIDE SEQUENCE [LARGE SCALE GENOMIC DNA]</scope>
    <source>
        <strain evidence="6 7">DSM 2178</strain>
    </source>
</reference>
<protein>
    <recommendedName>
        <fullName evidence="1">diguanylate cyclase</fullName>
        <ecNumber evidence="1">2.7.7.65</ecNumber>
    </recommendedName>
</protein>
<feature type="modified residue" description="4-aspartylphosphate" evidence="3">
    <location>
        <position position="242"/>
    </location>
</feature>
<dbReference type="GO" id="GO:0000160">
    <property type="term" value="P:phosphorelay signal transduction system"/>
    <property type="evidence" value="ECO:0007669"/>
    <property type="project" value="InterPro"/>
</dbReference>
<dbReference type="PaxDb" id="289377-HL41_04615"/>
<dbReference type="PANTHER" id="PTHR45138">
    <property type="entry name" value="REGULATORY COMPONENTS OF SENSORY TRANSDUCTION SYSTEM"/>
    <property type="match status" value="1"/>
</dbReference>
<dbReference type="InterPro" id="IPR050469">
    <property type="entry name" value="Diguanylate_Cyclase"/>
</dbReference>
<dbReference type="EMBL" id="CP008796">
    <property type="protein sequence ID" value="AIH04103.1"/>
    <property type="molecule type" value="Genomic_DNA"/>
</dbReference>
<dbReference type="Gene3D" id="3.40.50.2300">
    <property type="match status" value="2"/>
</dbReference>
<dbReference type="STRING" id="289377.HL41_04615"/>
<dbReference type="Gene3D" id="3.30.70.270">
    <property type="match status" value="1"/>
</dbReference>
<dbReference type="SUPFAM" id="SSF52172">
    <property type="entry name" value="CheY-like"/>
    <property type="match status" value="2"/>
</dbReference>
<evidence type="ECO:0000256" key="1">
    <source>
        <dbReference type="ARBA" id="ARBA00012528"/>
    </source>
</evidence>
<dbReference type="NCBIfam" id="TIGR00254">
    <property type="entry name" value="GGDEF"/>
    <property type="match status" value="1"/>
</dbReference>
<dbReference type="KEGG" id="tcm:HL41_04615"/>
<dbReference type="Pfam" id="PF00072">
    <property type="entry name" value="Response_reg"/>
    <property type="match status" value="2"/>
</dbReference>
<dbReference type="PANTHER" id="PTHR45138:SF9">
    <property type="entry name" value="DIGUANYLATE CYCLASE DGCM-RELATED"/>
    <property type="match status" value="1"/>
</dbReference>
<dbReference type="EC" id="2.7.7.65" evidence="1"/>
<dbReference type="SUPFAM" id="SSF55073">
    <property type="entry name" value="Nucleotide cyclase"/>
    <property type="match status" value="1"/>
</dbReference>
<dbReference type="CDD" id="cd01949">
    <property type="entry name" value="GGDEF"/>
    <property type="match status" value="1"/>
</dbReference>
<evidence type="ECO:0000256" key="2">
    <source>
        <dbReference type="ARBA" id="ARBA00034247"/>
    </source>
</evidence>
<comment type="catalytic activity">
    <reaction evidence="2">
        <text>2 GTP = 3',3'-c-di-GMP + 2 diphosphate</text>
        <dbReference type="Rhea" id="RHEA:24898"/>
        <dbReference type="ChEBI" id="CHEBI:33019"/>
        <dbReference type="ChEBI" id="CHEBI:37565"/>
        <dbReference type="ChEBI" id="CHEBI:58805"/>
        <dbReference type="EC" id="2.7.7.65"/>
    </reaction>
</comment>
<dbReference type="GO" id="GO:0005886">
    <property type="term" value="C:plasma membrane"/>
    <property type="evidence" value="ECO:0007669"/>
    <property type="project" value="TreeGrafter"/>
</dbReference>
<dbReference type="InterPro" id="IPR029787">
    <property type="entry name" value="Nucleotide_cyclase"/>
</dbReference>
<feature type="domain" description="Response regulatory" evidence="4">
    <location>
        <begin position="65"/>
        <end position="182"/>
    </location>
</feature>
<organism evidence="6 7">
    <name type="scientific">Thermodesulfobacterium commune DSM 2178</name>
    <dbReference type="NCBI Taxonomy" id="289377"/>
    <lineage>
        <taxon>Bacteria</taxon>
        <taxon>Pseudomonadati</taxon>
        <taxon>Thermodesulfobacteriota</taxon>
        <taxon>Thermodesulfobacteria</taxon>
        <taxon>Thermodesulfobacteriales</taxon>
        <taxon>Thermodesulfobacteriaceae</taxon>
        <taxon>Thermodesulfobacterium</taxon>
    </lineage>
</organism>
<keyword evidence="3" id="KW-0597">Phosphoprotein</keyword>
<evidence type="ECO:0000313" key="6">
    <source>
        <dbReference type="EMBL" id="AIH04103.1"/>
    </source>
</evidence>
<dbReference type="HOGENOM" id="CLU_000445_11_28_0"/>
<proteinExistence type="predicted"/>
<dbReference type="PROSITE" id="PS50110">
    <property type="entry name" value="RESPONSE_REGULATORY"/>
    <property type="match status" value="2"/>
</dbReference>
<dbReference type="CDD" id="cd00156">
    <property type="entry name" value="REC"/>
    <property type="match status" value="2"/>
</dbReference>
<gene>
    <name evidence="6" type="ORF">HL41_04615</name>
</gene>
<dbReference type="InterPro" id="IPR043128">
    <property type="entry name" value="Rev_trsase/Diguanyl_cyclase"/>
</dbReference>
<dbReference type="InterPro" id="IPR000160">
    <property type="entry name" value="GGDEF_dom"/>
</dbReference>
<dbReference type="GO" id="GO:0043709">
    <property type="term" value="P:cell adhesion involved in single-species biofilm formation"/>
    <property type="evidence" value="ECO:0007669"/>
    <property type="project" value="TreeGrafter"/>
</dbReference>